<evidence type="ECO:0000256" key="3">
    <source>
        <dbReference type="ARBA" id="ARBA00023125"/>
    </source>
</evidence>
<dbReference type="InterPro" id="IPR050109">
    <property type="entry name" value="HTH-type_TetR-like_transc_reg"/>
</dbReference>
<dbReference type="InterPro" id="IPR039538">
    <property type="entry name" value="BetI_C"/>
</dbReference>
<dbReference type="InterPro" id="IPR036271">
    <property type="entry name" value="Tet_transcr_reg_TetR-rel_C_sf"/>
</dbReference>
<reference evidence="7 8" key="1">
    <citation type="journal article" date="2019" name="Int. J. Syst. Evol. Microbiol.">
        <title>The Global Catalogue of Microorganisms (GCM) 10K type strain sequencing project: providing services to taxonomists for standard genome sequencing and annotation.</title>
        <authorList>
            <consortium name="The Broad Institute Genomics Platform"/>
            <consortium name="The Broad Institute Genome Sequencing Center for Infectious Disease"/>
            <person name="Wu L."/>
            <person name="Ma J."/>
        </authorList>
    </citation>
    <scope>NUCLEOTIDE SEQUENCE [LARGE SCALE GENOMIC DNA]</scope>
    <source>
        <strain evidence="7 8">CGMCC 1.3240</strain>
    </source>
</reference>
<dbReference type="RefSeq" id="WP_340602288.1">
    <property type="nucleotide sequence ID" value="NZ_JBBMXV010000001.1"/>
</dbReference>
<sequence length="206" mass="23460">MPPRTFNGDPEGTREELMQATYRALREHGYADLTIERIGEEFEKSVSLVYHHYGGKDELLVDFLGFMLEEFEAASDVDDDADPRERLWTALDRARSGPLDEDAEFTSALTELRVQAAHDPAYREQFDRTDRLFRERYAEIIRSGIERGVFREVDPESVADLLVTTVDGAILQVATTDRPVDPALDELEAYVRTRLLEDGVDDRSSS</sequence>
<keyword evidence="8" id="KW-1185">Reference proteome</keyword>
<dbReference type="InterPro" id="IPR001647">
    <property type="entry name" value="HTH_TetR"/>
</dbReference>
<name>A0ABD5UYM3_9EURY</name>
<keyword evidence="3 5" id="KW-0238">DNA-binding</keyword>
<evidence type="ECO:0000313" key="7">
    <source>
        <dbReference type="EMBL" id="MFC6903801.1"/>
    </source>
</evidence>
<feature type="domain" description="HTH tetR-type" evidence="6">
    <location>
        <begin position="11"/>
        <end position="71"/>
    </location>
</feature>
<evidence type="ECO:0000259" key="6">
    <source>
        <dbReference type="PROSITE" id="PS50977"/>
    </source>
</evidence>
<protein>
    <submittedName>
        <fullName evidence="7">TetR/AcrR family transcriptional regulator</fullName>
    </submittedName>
</protein>
<evidence type="ECO:0000313" key="8">
    <source>
        <dbReference type="Proteomes" id="UP001596312"/>
    </source>
</evidence>
<dbReference type="Pfam" id="PF00440">
    <property type="entry name" value="TetR_N"/>
    <property type="match status" value="1"/>
</dbReference>
<dbReference type="AlphaFoldDB" id="A0ABD5UYM3"/>
<organism evidence="7 8">
    <name type="scientific">Halalkalicoccus tibetensis</name>
    <dbReference type="NCBI Taxonomy" id="175632"/>
    <lineage>
        <taxon>Archaea</taxon>
        <taxon>Methanobacteriati</taxon>
        <taxon>Methanobacteriota</taxon>
        <taxon>Stenosarchaea group</taxon>
        <taxon>Halobacteria</taxon>
        <taxon>Halobacteriales</taxon>
        <taxon>Halococcaceae</taxon>
        <taxon>Halalkalicoccus</taxon>
    </lineage>
</organism>
<dbReference type="GO" id="GO:0003677">
    <property type="term" value="F:DNA binding"/>
    <property type="evidence" value="ECO:0007669"/>
    <property type="project" value="UniProtKB-UniRule"/>
</dbReference>
<feature type="DNA-binding region" description="H-T-H motif" evidence="5">
    <location>
        <begin position="34"/>
        <end position="53"/>
    </location>
</feature>
<dbReference type="SUPFAM" id="SSF46689">
    <property type="entry name" value="Homeodomain-like"/>
    <property type="match status" value="1"/>
</dbReference>
<evidence type="ECO:0000256" key="2">
    <source>
        <dbReference type="ARBA" id="ARBA00023015"/>
    </source>
</evidence>
<evidence type="ECO:0000256" key="1">
    <source>
        <dbReference type="ARBA" id="ARBA00022491"/>
    </source>
</evidence>
<evidence type="ECO:0000256" key="5">
    <source>
        <dbReference type="PROSITE-ProRule" id="PRU00335"/>
    </source>
</evidence>
<keyword evidence="1" id="KW-0678">Repressor</keyword>
<proteinExistence type="predicted"/>
<dbReference type="PANTHER" id="PTHR30055">
    <property type="entry name" value="HTH-TYPE TRANSCRIPTIONAL REGULATOR RUTR"/>
    <property type="match status" value="1"/>
</dbReference>
<dbReference type="Gene3D" id="1.10.357.10">
    <property type="entry name" value="Tetracycline Repressor, domain 2"/>
    <property type="match status" value="1"/>
</dbReference>
<comment type="caution">
    <text evidence="7">The sequence shown here is derived from an EMBL/GenBank/DDBJ whole genome shotgun (WGS) entry which is preliminary data.</text>
</comment>
<accession>A0ABD5UYM3</accession>
<keyword evidence="4" id="KW-0804">Transcription</keyword>
<dbReference type="PROSITE" id="PS50977">
    <property type="entry name" value="HTH_TETR_2"/>
    <property type="match status" value="1"/>
</dbReference>
<dbReference type="SUPFAM" id="SSF48498">
    <property type="entry name" value="Tetracyclin repressor-like, C-terminal domain"/>
    <property type="match status" value="1"/>
</dbReference>
<dbReference type="Pfam" id="PF13977">
    <property type="entry name" value="TetR_C_6"/>
    <property type="match status" value="1"/>
</dbReference>
<keyword evidence="2" id="KW-0805">Transcription regulation</keyword>
<gene>
    <name evidence="7" type="ORF">ACFQGH_01165</name>
</gene>
<dbReference type="EMBL" id="JBHSXQ010000001">
    <property type="protein sequence ID" value="MFC6903801.1"/>
    <property type="molecule type" value="Genomic_DNA"/>
</dbReference>
<evidence type="ECO:0000256" key="4">
    <source>
        <dbReference type="ARBA" id="ARBA00023163"/>
    </source>
</evidence>
<dbReference type="PANTHER" id="PTHR30055:SF234">
    <property type="entry name" value="HTH-TYPE TRANSCRIPTIONAL REGULATOR BETI"/>
    <property type="match status" value="1"/>
</dbReference>
<dbReference type="Proteomes" id="UP001596312">
    <property type="component" value="Unassembled WGS sequence"/>
</dbReference>
<dbReference type="InterPro" id="IPR009057">
    <property type="entry name" value="Homeodomain-like_sf"/>
</dbReference>